<evidence type="ECO:0008006" key="4">
    <source>
        <dbReference type="Google" id="ProtNLM"/>
    </source>
</evidence>
<protein>
    <recommendedName>
        <fullName evidence="4">Fimbrial protein</fullName>
    </recommendedName>
</protein>
<dbReference type="Proteomes" id="UP000224974">
    <property type="component" value="Unassembled WGS sequence"/>
</dbReference>
<feature type="chain" id="PRO_5012361048" description="Fimbrial protein" evidence="1">
    <location>
        <begin position="33"/>
        <end position="339"/>
    </location>
</feature>
<gene>
    <name evidence="2" type="ORF">CRN84_24935</name>
</gene>
<keyword evidence="1" id="KW-0732">Signal</keyword>
<accession>A0A2C6DU29</accession>
<feature type="signal peptide" evidence="1">
    <location>
        <begin position="1"/>
        <end position="32"/>
    </location>
</feature>
<proteinExistence type="predicted"/>
<dbReference type="AlphaFoldDB" id="A0A2C6DU29"/>
<name>A0A2C6DU29_9GAMM</name>
<dbReference type="STRING" id="1111728.GCA_000427805_01413"/>
<sequence>MKSACIHRFPIRRIGLCLFYAGLSLVCHPLLAAVTQGSGDLIINVEKNAPGRYSTIVTRDGGAGSLGPSYFVSTLSDGEKLSGIVQSAGQGLCSGRYLTGSGVLQGVRIPIAMFSQRPYRYEKNYQCGSTINYVSSSGDSVVGFALGDSQSGDGTEIVLQKNTDLSQFAGQRILLGNVRLTGNDGVAKASNVYLSFARTLRSDPALIDASFLKADAARFSTVAINQDTIKTAVLNVRRISDSPATVLPFNVTFESMKGAPNRDFRMYSLEQPEKFIPYGISVDKRTVGYGDVLTYTLGSTSGSAQLLEINFTIRGKDLVGLKGGTHFSDTFTAVVTPSL</sequence>
<evidence type="ECO:0000313" key="2">
    <source>
        <dbReference type="EMBL" id="PHI32331.1"/>
    </source>
</evidence>
<organism evidence="2 3">
    <name type="scientific">Budvicia aquatica</name>
    <dbReference type="NCBI Taxonomy" id="82979"/>
    <lineage>
        <taxon>Bacteria</taxon>
        <taxon>Pseudomonadati</taxon>
        <taxon>Pseudomonadota</taxon>
        <taxon>Gammaproteobacteria</taxon>
        <taxon>Enterobacterales</taxon>
        <taxon>Budviciaceae</taxon>
        <taxon>Budvicia</taxon>
    </lineage>
</organism>
<dbReference type="OrthoDB" id="6637694at2"/>
<reference evidence="3" key="1">
    <citation type="submission" date="2017-09" db="EMBL/GenBank/DDBJ databases">
        <title>FDA dAtabase for Regulatory Grade micrObial Sequences (FDA-ARGOS): Supporting development and validation of Infectious Disease Dx tests.</title>
        <authorList>
            <person name="Minogue T."/>
            <person name="Wolcott M."/>
            <person name="Wasieloski L."/>
            <person name="Aguilar W."/>
            <person name="Moore D."/>
            <person name="Tallon L."/>
            <person name="Sadzewicz L."/>
            <person name="Ott S."/>
            <person name="Zhao X."/>
            <person name="Nagaraj S."/>
            <person name="Vavikolanu K."/>
            <person name="Aluvathingal J."/>
            <person name="Nadendla S."/>
            <person name="Sichtig H."/>
        </authorList>
    </citation>
    <scope>NUCLEOTIDE SEQUENCE [LARGE SCALE GENOMIC DNA]</scope>
    <source>
        <strain evidence="3">FDAARGOS_387</strain>
    </source>
</reference>
<comment type="caution">
    <text evidence="2">The sequence shown here is derived from an EMBL/GenBank/DDBJ whole genome shotgun (WGS) entry which is preliminary data.</text>
</comment>
<dbReference type="RefSeq" id="WP_029096384.1">
    <property type="nucleotide sequence ID" value="NZ_PDDX01000001.1"/>
</dbReference>
<keyword evidence="3" id="KW-1185">Reference proteome</keyword>
<evidence type="ECO:0000313" key="3">
    <source>
        <dbReference type="Proteomes" id="UP000224974"/>
    </source>
</evidence>
<dbReference type="EMBL" id="PDDX01000001">
    <property type="protein sequence ID" value="PHI32331.1"/>
    <property type="molecule type" value="Genomic_DNA"/>
</dbReference>
<evidence type="ECO:0000256" key="1">
    <source>
        <dbReference type="SAM" id="SignalP"/>
    </source>
</evidence>